<gene>
    <name evidence="10" type="ORF">AZF00_13735</name>
</gene>
<evidence type="ECO:0000256" key="5">
    <source>
        <dbReference type="ARBA" id="ARBA00022909"/>
    </source>
</evidence>
<comment type="similarity">
    <text evidence="4 8">Belongs to the DHNA family.</text>
</comment>
<dbReference type="SMART" id="SM00905">
    <property type="entry name" value="FolB"/>
    <property type="match status" value="1"/>
</dbReference>
<dbReference type="GO" id="GO:0016853">
    <property type="term" value="F:isomerase activity"/>
    <property type="evidence" value="ECO:0007669"/>
    <property type="project" value="UniProtKB-KW"/>
</dbReference>
<keyword evidence="5 8" id="KW-0289">Folate biosynthesis</keyword>
<keyword evidence="7 8" id="KW-0456">Lyase</keyword>
<dbReference type="GO" id="GO:0004150">
    <property type="term" value="F:dihydroneopterin aldolase activity"/>
    <property type="evidence" value="ECO:0007669"/>
    <property type="project" value="UniProtKB-UniRule"/>
</dbReference>
<dbReference type="InterPro" id="IPR006156">
    <property type="entry name" value="Dihydroneopterin_aldolase"/>
</dbReference>
<evidence type="ECO:0000256" key="7">
    <source>
        <dbReference type="ARBA" id="ARBA00023239"/>
    </source>
</evidence>
<evidence type="ECO:0000256" key="8">
    <source>
        <dbReference type="RuleBase" id="RU362079"/>
    </source>
</evidence>
<accession>A0A127M7W9</accession>
<sequence length="131" mass="14513">MDIVYISELKVDTVIGIFDWERAHRQVVILSVELGTDIRAAAEHDDISKTLNYKAVTEALFGFVRDSEFRLIETLAERCAALIMAEFNVPWLRLSITKPGAMRQAKDVGVVIERGTPLSPIIGSRLGNANG</sequence>
<dbReference type="GO" id="GO:0046654">
    <property type="term" value="P:tetrahydrofolate biosynthetic process"/>
    <property type="evidence" value="ECO:0007669"/>
    <property type="project" value="UniProtKB-UniRule"/>
</dbReference>
<evidence type="ECO:0000256" key="2">
    <source>
        <dbReference type="ARBA" id="ARBA00001353"/>
    </source>
</evidence>
<dbReference type="NCBIfam" id="TIGR00526">
    <property type="entry name" value="folB_dom"/>
    <property type="match status" value="1"/>
</dbReference>
<evidence type="ECO:0000256" key="4">
    <source>
        <dbReference type="ARBA" id="ARBA00005708"/>
    </source>
</evidence>
<protein>
    <recommendedName>
        <fullName evidence="8">7,8-dihydroneopterin aldolase</fullName>
        <ecNumber evidence="8">4.1.2.25</ecNumber>
    </recommendedName>
</protein>
<evidence type="ECO:0000256" key="1">
    <source>
        <dbReference type="ARBA" id="ARBA00000693"/>
    </source>
</evidence>
<dbReference type="SUPFAM" id="SSF55620">
    <property type="entry name" value="Tetrahydrobiopterin biosynthesis enzymes-like"/>
    <property type="match status" value="1"/>
</dbReference>
<evidence type="ECO:0000313" key="11">
    <source>
        <dbReference type="Proteomes" id="UP000074119"/>
    </source>
</evidence>
<dbReference type="GO" id="GO:0005737">
    <property type="term" value="C:cytoplasm"/>
    <property type="evidence" value="ECO:0007669"/>
    <property type="project" value="TreeGrafter"/>
</dbReference>
<dbReference type="UniPathway" id="UPA00077">
    <property type="reaction ID" value="UER00154"/>
</dbReference>
<comment type="catalytic activity">
    <reaction evidence="1">
        <text>7,8-dihydroneopterin = 7,8-dihydromonapterin</text>
        <dbReference type="Rhea" id="RHEA:45328"/>
        <dbReference type="ChEBI" id="CHEBI:17001"/>
        <dbReference type="ChEBI" id="CHEBI:71175"/>
        <dbReference type="EC" id="5.1.99.8"/>
    </reaction>
</comment>
<dbReference type="PANTHER" id="PTHR42844">
    <property type="entry name" value="DIHYDRONEOPTERIN ALDOLASE 1-RELATED"/>
    <property type="match status" value="1"/>
</dbReference>
<dbReference type="PANTHER" id="PTHR42844:SF1">
    <property type="entry name" value="DIHYDRONEOPTERIN ALDOLASE 1-RELATED"/>
    <property type="match status" value="1"/>
</dbReference>
<dbReference type="EMBL" id="CP014544">
    <property type="protein sequence ID" value="AMO69301.1"/>
    <property type="molecule type" value="Genomic_DNA"/>
</dbReference>
<proteinExistence type="inferred from homology"/>
<dbReference type="InterPro" id="IPR043133">
    <property type="entry name" value="GTP-CH-I_C/QueF"/>
</dbReference>
<feature type="domain" description="Dihydroneopterin aldolase/epimerase" evidence="9">
    <location>
        <begin position="4"/>
        <end position="114"/>
    </location>
</feature>
<dbReference type="AlphaFoldDB" id="A0A127M7W9"/>
<comment type="function">
    <text evidence="8">Catalyzes the conversion of 7,8-dihydroneopterin to 6-hydroxymethyl-7,8-dihydropterin.</text>
</comment>
<dbReference type="Gene3D" id="3.30.1130.10">
    <property type="match status" value="1"/>
</dbReference>
<keyword evidence="6" id="KW-0413">Isomerase</keyword>
<dbReference type="RefSeq" id="WP_062384057.1">
    <property type="nucleotide sequence ID" value="NZ_CP014544.1"/>
</dbReference>
<dbReference type="InterPro" id="IPR006157">
    <property type="entry name" value="FolB_dom"/>
</dbReference>
<dbReference type="KEGG" id="zal:AZF00_13735"/>
<dbReference type="GO" id="GO:0046656">
    <property type="term" value="P:folic acid biosynthetic process"/>
    <property type="evidence" value="ECO:0007669"/>
    <property type="project" value="UniProtKB-UniRule"/>
</dbReference>
<dbReference type="FunFam" id="3.30.1130.10:FF:000002">
    <property type="entry name" value="7,8-dihydroneopterin aldolase"/>
    <property type="match status" value="1"/>
</dbReference>
<dbReference type="EC" id="4.1.2.25" evidence="8"/>
<name>A0A127M7W9_9GAMM</name>
<evidence type="ECO:0000256" key="6">
    <source>
        <dbReference type="ARBA" id="ARBA00023235"/>
    </source>
</evidence>
<evidence type="ECO:0000256" key="3">
    <source>
        <dbReference type="ARBA" id="ARBA00005013"/>
    </source>
</evidence>
<dbReference type="Pfam" id="PF02152">
    <property type="entry name" value="FolB"/>
    <property type="match status" value="1"/>
</dbReference>
<reference evidence="10 11" key="1">
    <citation type="submission" date="2015-12" db="EMBL/GenBank/DDBJ databases">
        <authorList>
            <person name="Shamseldin A."/>
            <person name="Moawad H."/>
            <person name="Abd El-Rahim W.M."/>
            <person name="Sadowsky M.J."/>
        </authorList>
    </citation>
    <scope>NUCLEOTIDE SEQUENCE [LARGE SCALE GENOMIC DNA]</scope>
    <source>
        <strain evidence="10 11">SM2</strain>
    </source>
</reference>
<comment type="catalytic activity">
    <reaction evidence="2 8">
        <text>7,8-dihydroneopterin = 6-hydroxymethyl-7,8-dihydropterin + glycolaldehyde</text>
        <dbReference type="Rhea" id="RHEA:10540"/>
        <dbReference type="ChEBI" id="CHEBI:17001"/>
        <dbReference type="ChEBI" id="CHEBI:17071"/>
        <dbReference type="ChEBI" id="CHEBI:44841"/>
        <dbReference type="EC" id="4.1.2.25"/>
    </reaction>
</comment>
<organism evidence="10 11">
    <name type="scientific">Zhongshania aliphaticivorans</name>
    <dbReference type="NCBI Taxonomy" id="1470434"/>
    <lineage>
        <taxon>Bacteria</taxon>
        <taxon>Pseudomonadati</taxon>
        <taxon>Pseudomonadota</taxon>
        <taxon>Gammaproteobacteria</taxon>
        <taxon>Cellvibrionales</taxon>
        <taxon>Spongiibacteraceae</taxon>
        <taxon>Zhongshania</taxon>
    </lineage>
</organism>
<dbReference type="CDD" id="cd00534">
    <property type="entry name" value="DHNA_DHNTPE"/>
    <property type="match status" value="1"/>
</dbReference>
<dbReference type="Proteomes" id="UP000074119">
    <property type="component" value="Chromosome"/>
</dbReference>
<comment type="pathway">
    <text evidence="3 8">Cofactor biosynthesis; tetrahydrofolate biosynthesis; 2-amino-4-hydroxy-6-hydroxymethyl-7,8-dihydropteridine diphosphate from 7,8-dihydroneopterin triphosphate: step 3/4.</text>
</comment>
<dbReference type="STRING" id="1470434.AZF00_13735"/>
<evidence type="ECO:0000313" key="10">
    <source>
        <dbReference type="EMBL" id="AMO69301.1"/>
    </source>
</evidence>
<dbReference type="NCBIfam" id="TIGR00525">
    <property type="entry name" value="folB"/>
    <property type="match status" value="1"/>
</dbReference>
<evidence type="ECO:0000259" key="9">
    <source>
        <dbReference type="SMART" id="SM00905"/>
    </source>
</evidence>